<feature type="region of interest" description="Disordered" evidence="1">
    <location>
        <begin position="1"/>
        <end position="27"/>
    </location>
</feature>
<keyword evidence="4" id="KW-1185">Reference proteome</keyword>
<reference evidence="3 4" key="1">
    <citation type="journal article" date="2019" name="Int. J. Syst. Evol. Microbiol.">
        <title>The Global Catalogue of Microorganisms (GCM) 10K type strain sequencing project: providing services to taxonomists for standard genome sequencing and annotation.</title>
        <authorList>
            <consortium name="The Broad Institute Genomics Platform"/>
            <consortium name="The Broad Institute Genome Sequencing Center for Infectious Disease"/>
            <person name="Wu L."/>
            <person name="Ma J."/>
        </authorList>
    </citation>
    <scope>NUCLEOTIDE SEQUENCE [LARGE SCALE GENOMIC DNA]</scope>
    <source>
        <strain evidence="3 4">JCM 4524</strain>
    </source>
</reference>
<sequence>MSDQATKHPAAPAGARARTGTGPSAAYRRRLSRYRTRRLLELHLLAMAVTAVVAVSALLVSYREVVLSADGLRSQAAPAVQDVAATRLALLRADWEANRVRAKLNGVGGAGETYQSQLSAADQSLSRLAERTRDDLGTINGLLDSYGNSITLGALHYHDDRPIQDQKFSEAGSLLTRAEVGLVPRLDKLQDRQMYRAERLATMGTVGYAGWVVAELALLMLALTLLSALWVLRDRCGRDYNPWLLGALALTVALAVVPLLATTATQRHLDNARETLTEIRSVAEQPRRDPEAKDPAQRDRLEADQNSVSDMSNAVREELRTRQWQNSVYYGALGGGILVAVLPAVGIGRRLNADYWRAR</sequence>
<protein>
    <submittedName>
        <fullName evidence="3">Uncharacterized protein</fullName>
    </submittedName>
</protein>
<name>A0ABN3R406_9ACTN</name>
<dbReference type="EMBL" id="BAAASJ010000044">
    <property type="protein sequence ID" value="GAA2643210.1"/>
    <property type="molecule type" value="Genomic_DNA"/>
</dbReference>
<evidence type="ECO:0000313" key="3">
    <source>
        <dbReference type="EMBL" id="GAA2643210.1"/>
    </source>
</evidence>
<feature type="region of interest" description="Disordered" evidence="1">
    <location>
        <begin position="282"/>
        <end position="312"/>
    </location>
</feature>
<accession>A0ABN3R406</accession>
<keyword evidence="2" id="KW-0812">Transmembrane</keyword>
<dbReference type="Proteomes" id="UP001500151">
    <property type="component" value="Unassembled WGS sequence"/>
</dbReference>
<keyword evidence="2" id="KW-0472">Membrane</keyword>
<evidence type="ECO:0000256" key="2">
    <source>
        <dbReference type="SAM" id="Phobius"/>
    </source>
</evidence>
<keyword evidence="2" id="KW-1133">Transmembrane helix</keyword>
<feature type="transmembrane region" description="Helical" evidence="2">
    <location>
        <begin position="243"/>
        <end position="261"/>
    </location>
</feature>
<dbReference type="RefSeq" id="WP_344392586.1">
    <property type="nucleotide sequence ID" value="NZ_BAAASJ010000044.1"/>
</dbReference>
<feature type="transmembrane region" description="Helical" evidence="2">
    <location>
        <begin position="328"/>
        <end position="347"/>
    </location>
</feature>
<organism evidence="3 4">
    <name type="scientific">Streptomyces vastus</name>
    <dbReference type="NCBI Taxonomy" id="285451"/>
    <lineage>
        <taxon>Bacteria</taxon>
        <taxon>Bacillati</taxon>
        <taxon>Actinomycetota</taxon>
        <taxon>Actinomycetes</taxon>
        <taxon>Kitasatosporales</taxon>
        <taxon>Streptomycetaceae</taxon>
        <taxon>Streptomyces</taxon>
    </lineage>
</organism>
<gene>
    <name evidence="3" type="ORF">GCM10010307_46820</name>
</gene>
<feature type="compositionally biased region" description="Basic and acidic residues" evidence="1">
    <location>
        <begin position="285"/>
        <end position="303"/>
    </location>
</feature>
<evidence type="ECO:0000313" key="4">
    <source>
        <dbReference type="Proteomes" id="UP001500151"/>
    </source>
</evidence>
<comment type="caution">
    <text evidence="3">The sequence shown here is derived from an EMBL/GenBank/DDBJ whole genome shotgun (WGS) entry which is preliminary data.</text>
</comment>
<evidence type="ECO:0000256" key="1">
    <source>
        <dbReference type="SAM" id="MobiDB-lite"/>
    </source>
</evidence>
<feature type="transmembrane region" description="Helical" evidence="2">
    <location>
        <begin position="39"/>
        <end position="62"/>
    </location>
</feature>
<proteinExistence type="predicted"/>
<feature type="transmembrane region" description="Helical" evidence="2">
    <location>
        <begin position="208"/>
        <end position="231"/>
    </location>
</feature>
<feature type="compositionally biased region" description="Low complexity" evidence="1">
    <location>
        <begin position="7"/>
        <end position="26"/>
    </location>
</feature>